<evidence type="ECO:0000313" key="1">
    <source>
        <dbReference type="EMBL" id="KAA6330576.1"/>
    </source>
</evidence>
<dbReference type="AlphaFoldDB" id="A0A5J4R9E5"/>
<comment type="caution">
    <text evidence="1">The sequence shown here is derived from an EMBL/GenBank/DDBJ whole genome shotgun (WGS) entry which is preliminary data.</text>
</comment>
<accession>A0A5J4R9E5</accession>
<protein>
    <submittedName>
        <fullName evidence="1">Uncharacterized protein</fullName>
    </submittedName>
</protein>
<organism evidence="1">
    <name type="scientific">termite gut metagenome</name>
    <dbReference type="NCBI Taxonomy" id="433724"/>
    <lineage>
        <taxon>unclassified sequences</taxon>
        <taxon>metagenomes</taxon>
        <taxon>organismal metagenomes</taxon>
    </lineage>
</organism>
<sequence length="174" mass="20130">MIIELKKIIDEINNTKMPTLVSEFCSHEELNSIAKKTEVILQNIYNEGNPLKINRKDIIEFFTPSNVYIKDGVDPYLKKWSSGKKELIDHLNICIKDLELKDKQRVLDSYIDVTLIEKMNLVSNSNFDLSKLIRYLEEINATYKEGNLLACILLLRATLNYIPPFLGNLLLLKL</sequence>
<name>A0A5J4R9E5_9ZZZZ</name>
<reference evidence="1" key="1">
    <citation type="submission" date="2019-03" db="EMBL/GenBank/DDBJ databases">
        <title>Single cell metagenomics reveals metabolic interactions within the superorganism composed of flagellate Streblomastix strix and complex community of Bacteroidetes bacteria on its surface.</title>
        <authorList>
            <person name="Treitli S.C."/>
            <person name="Kolisko M."/>
            <person name="Husnik F."/>
            <person name="Keeling P."/>
            <person name="Hampl V."/>
        </authorList>
    </citation>
    <scope>NUCLEOTIDE SEQUENCE</scope>
    <source>
        <strain evidence="1">STM</strain>
    </source>
</reference>
<gene>
    <name evidence="1" type="ORF">EZS27_020738</name>
</gene>
<proteinExistence type="predicted"/>
<dbReference type="EMBL" id="SNRY01001484">
    <property type="protein sequence ID" value="KAA6330576.1"/>
    <property type="molecule type" value="Genomic_DNA"/>
</dbReference>